<accession>A0A2P8DKG8</accession>
<dbReference type="PROSITE" id="PS51935">
    <property type="entry name" value="NLPC_P60"/>
    <property type="match status" value="1"/>
</dbReference>
<dbReference type="GO" id="GO:0006508">
    <property type="term" value="P:proteolysis"/>
    <property type="evidence" value="ECO:0007669"/>
    <property type="project" value="UniProtKB-KW"/>
</dbReference>
<evidence type="ECO:0000313" key="10">
    <source>
        <dbReference type="Proteomes" id="UP000240542"/>
    </source>
</evidence>
<dbReference type="GO" id="GO:0008234">
    <property type="term" value="F:cysteine-type peptidase activity"/>
    <property type="evidence" value="ECO:0007669"/>
    <property type="project" value="UniProtKB-KW"/>
</dbReference>
<dbReference type="PANTHER" id="PTHR47053">
    <property type="entry name" value="MUREIN DD-ENDOPEPTIDASE MEPH-RELATED"/>
    <property type="match status" value="1"/>
</dbReference>
<evidence type="ECO:0000259" key="8">
    <source>
        <dbReference type="PROSITE" id="PS51935"/>
    </source>
</evidence>
<dbReference type="SUPFAM" id="SSF54001">
    <property type="entry name" value="Cysteine proteinases"/>
    <property type="match status" value="1"/>
</dbReference>
<reference evidence="9 10" key="1">
    <citation type="submission" date="2018-03" db="EMBL/GenBank/DDBJ databases">
        <title>Genomic Encyclopedia of Archaeal and Bacterial Type Strains, Phase II (KMG-II): from individual species to whole genera.</title>
        <authorList>
            <person name="Goeker M."/>
        </authorList>
    </citation>
    <scope>NUCLEOTIDE SEQUENCE [LARGE SCALE GENOMIC DNA]</scope>
    <source>
        <strain evidence="9 10">DSM 45312</strain>
    </source>
</reference>
<organism evidence="9 10">
    <name type="scientific">Murinocardiopsis flavida</name>
    <dbReference type="NCBI Taxonomy" id="645275"/>
    <lineage>
        <taxon>Bacteria</taxon>
        <taxon>Bacillati</taxon>
        <taxon>Actinomycetota</taxon>
        <taxon>Actinomycetes</taxon>
        <taxon>Streptosporangiales</taxon>
        <taxon>Nocardiopsidaceae</taxon>
        <taxon>Murinocardiopsis</taxon>
    </lineage>
</organism>
<feature type="chain" id="PRO_5015142287" evidence="7">
    <location>
        <begin position="35"/>
        <end position="336"/>
    </location>
</feature>
<dbReference type="Gene3D" id="3.90.1720.10">
    <property type="entry name" value="endopeptidase domain like (from Nostoc punctiforme)"/>
    <property type="match status" value="1"/>
</dbReference>
<feature type="compositionally biased region" description="Gly residues" evidence="6">
    <location>
        <begin position="193"/>
        <end position="208"/>
    </location>
</feature>
<feature type="compositionally biased region" description="Basic and acidic residues" evidence="6">
    <location>
        <begin position="159"/>
        <end position="185"/>
    </location>
</feature>
<evidence type="ECO:0000256" key="1">
    <source>
        <dbReference type="ARBA" id="ARBA00007074"/>
    </source>
</evidence>
<keyword evidence="7" id="KW-0732">Signal</keyword>
<keyword evidence="5" id="KW-0175">Coiled coil</keyword>
<gene>
    <name evidence="9" type="ORF">CLV63_107113</name>
</gene>
<comment type="caution">
    <text evidence="9">The sequence shown here is derived from an EMBL/GenBank/DDBJ whole genome shotgun (WGS) entry which is preliminary data.</text>
</comment>
<dbReference type="InterPro" id="IPR000064">
    <property type="entry name" value="NLP_P60_dom"/>
</dbReference>
<evidence type="ECO:0000256" key="4">
    <source>
        <dbReference type="ARBA" id="ARBA00022807"/>
    </source>
</evidence>
<feature type="region of interest" description="Disordered" evidence="6">
    <location>
        <begin position="159"/>
        <end position="217"/>
    </location>
</feature>
<evidence type="ECO:0000256" key="3">
    <source>
        <dbReference type="ARBA" id="ARBA00022801"/>
    </source>
</evidence>
<keyword evidence="10" id="KW-1185">Reference proteome</keyword>
<evidence type="ECO:0000256" key="2">
    <source>
        <dbReference type="ARBA" id="ARBA00022670"/>
    </source>
</evidence>
<keyword evidence="3 9" id="KW-0378">Hydrolase</keyword>
<dbReference type="EMBL" id="PYGA01000007">
    <property type="protein sequence ID" value="PSK97720.1"/>
    <property type="molecule type" value="Genomic_DNA"/>
</dbReference>
<keyword evidence="4" id="KW-0788">Thiol protease</keyword>
<keyword evidence="2" id="KW-0645">Protease</keyword>
<dbReference type="InterPro" id="IPR038765">
    <property type="entry name" value="Papain-like_cys_pep_sf"/>
</dbReference>
<evidence type="ECO:0000256" key="6">
    <source>
        <dbReference type="SAM" id="MobiDB-lite"/>
    </source>
</evidence>
<evidence type="ECO:0000256" key="5">
    <source>
        <dbReference type="SAM" id="Coils"/>
    </source>
</evidence>
<dbReference type="InterPro" id="IPR051202">
    <property type="entry name" value="Peptidase_C40"/>
</dbReference>
<dbReference type="RefSeq" id="WP_245928751.1">
    <property type="nucleotide sequence ID" value="NZ_PYGA01000007.1"/>
</dbReference>
<comment type="similarity">
    <text evidence="1">Belongs to the peptidase C40 family.</text>
</comment>
<dbReference type="AlphaFoldDB" id="A0A2P8DKG8"/>
<feature type="coiled-coil region" evidence="5">
    <location>
        <begin position="61"/>
        <end position="95"/>
    </location>
</feature>
<name>A0A2P8DKG8_9ACTN</name>
<dbReference type="PANTHER" id="PTHR47053:SF1">
    <property type="entry name" value="MUREIN DD-ENDOPEPTIDASE MEPH-RELATED"/>
    <property type="match status" value="1"/>
</dbReference>
<proteinExistence type="inferred from homology"/>
<protein>
    <submittedName>
        <fullName evidence="9">Cell wall-associated NlpC family hydrolase</fullName>
    </submittedName>
</protein>
<feature type="domain" description="NlpC/P60" evidence="8">
    <location>
        <begin position="219"/>
        <end position="336"/>
    </location>
</feature>
<evidence type="ECO:0000256" key="7">
    <source>
        <dbReference type="SAM" id="SignalP"/>
    </source>
</evidence>
<evidence type="ECO:0000313" key="9">
    <source>
        <dbReference type="EMBL" id="PSK97720.1"/>
    </source>
</evidence>
<dbReference type="Proteomes" id="UP000240542">
    <property type="component" value="Unassembled WGS sequence"/>
</dbReference>
<dbReference type="Pfam" id="PF00877">
    <property type="entry name" value="NLPC_P60"/>
    <property type="match status" value="1"/>
</dbReference>
<feature type="signal peptide" evidence="7">
    <location>
        <begin position="1"/>
        <end position="34"/>
    </location>
</feature>
<sequence>MTENTRSPMRRRITAGLGLAAATGLVLPVGTANAEPEPSRADVEKRVDKLTKQSSAIVQDYNQAKEDLKVADKRVSDLDDQVGEEEDRYERLRKTVAGFASASYRNSDLDAPSSALTIDKPEDLLDRNADIDYLSKNQKTQLDEFTGSNERLIKLKKEAEDKQKKADKDRKALKKDKEKVQRKLDEQEEVLAGLGGNGGSSAGQGQSSGNGASYNGSASGNARTALDFAYGKVGTPYVWGGTGPNGYDCSGLTQAAWKAAGVSIPRTTYAQYEMPNKVSRGELQPGDIMFFFDDIGHNGLYAGNGKMVHAPSSGKTVEVVDLAAYWDGQFKGAVRP</sequence>